<feature type="compositionally biased region" description="Low complexity" evidence="1">
    <location>
        <begin position="13"/>
        <end position="29"/>
    </location>
</feature>
<gene>
    <name evidence="4" type="ORF">JOE66_002263</name>
</gene>
<dbReference type="Gene3D" id="3.10.560.10">
    <property type="entry name" value="Outer membrane lipoprotein wza domain like"/>
    <property type="match status" value="1"/>
</dbReference>
<dbReference type="Pfam" id="PF12836">
    <property type="entry name" value="HHH_3"/>
    <property type="match status" value="1"/>
</dbReference>
<dbReference type="Proteomes" id="UP000776164">
    <property type="component" value="Unassembled WGS sequence"/>
</dbReference>
<accession>A0ABS2L6I9</accession>
<feature type="region of interest" description="Disordered" evidence="1">
    <location>
        <begin position="1"/>
        <end position="50"/>
    </location>
</feature>
<evidence type="ECO:0000313" key="5">
    <source>
        <dbReference type="Proteomes" id="UP000776164"/>
    </source>
</evidence>
<dbReference type="InterPro" id="IPR019554">
    <property type="entry name" value="Soluble_ligand-bd"/>
</dbReference>
<feature type="region of interest" description="Disordered" evidence="1">
    <location>
        <begin position="86"/>
        <end position="147"/>
    </location>
</feature>
<evidence type="ECO:0000259" key="3">
    <source>
        <dbReference type="Pfam" id="PF10531"/>
    </source>
</evidence>
<feature type="domain" description="Soluble ligand binding" evidence="3">
    <location>
        <begin position="163"/>
        <end position="216"/>
    </location>
</feature>
<protein>
    <submittedName>
        <fullName evidence="4">Competence protein ComEA</fullName>
    </submittedName>
</protein>
<dbReference type="SUPFAM" id="SSF47781">
    <property type="entry name" value="RuvA domain 2-like"/>
    <property type="match status" value="1"/>
</dbReference>
<dbReference type="Gene3D" id="1.10.150.280">
    <property type="entry name" value="AF1531-like domain"/>
    <property type="match status" value="1"/>
</dbReference>
<evidence type="ECO:0000256" key="2">
    <source>
        <dbReference type="SAM" id="Phobius"/>
    </source>
</evidence>
<comment type="caution">
    <text evidence="4">The sequence shown here is derived from an EMBL/GenBank/DDBJ whole genome shotgun (WGS) entry which is preliminary data.</text>
</comment>
<feature type="transmembrane region" description="Helical" evidence="2">
    <location>
        <begin position="53"/>
        <end position="75"/>
    </location>
</feature>
<keyword evidence="2" id="KW-0472">Membrane</keyword>
<dbReference type="RefSeq" id="WP_239518290.1">
    <property type="nucleotide sequence ID" value="NZ_BAAAHT010000002.1"/>
</dbReference>
<dbReference type="Pfam" id="PF10531">
    <property type="entry name" value="SLBB"/>
    <property type="match status" value="1"/>
</dbReference>
<dbReference type="InterPro" id="IPR010994">
    <property type="entry name" value="RuvA_2-like"/>
</dbReference>
<dbReference type="PANTHER" id="PTHR21180:SF32">
    <property type="entry name" value="ENDONUCLEASE_EXONUCLEASE_PHOSPHATASE FAMILY DOMAIN-CONTAINING PROTEIN 1"/>
    <property type="match status" value="1"/>
</dbReference>
<dbReference type="PANTHER" id="PTHR21180">
    <property type="entry name" value="ENDONUCLEASE/EXONUCLEASE/PHOSPHATASE FAMILY DOMAIN-CONTAINING PROTEIN 1"/>
    <property type="match status" value="1"/>
</dbReference>
<dbReference type="InterPro" id="IPR051675">
    <property type="entry name" value="Endo/Exo/Phosphatase_dom_1"/>
</dbReference>
<organism evidence="4 5">
    <name type="scientific">Subtercola frigoramans</name>
    <dbReference type="NCBI Taxonomy" id="120298"/>
    <lineage>
        <taxon>Bacteria</taxon>
        <taxon>Bacillati</taxon>
        <taxon>Actinomycetota</taxon>
        <taxon>Actinomycetes</taxon>
        <taxon>Micrococcales</taxon>
        <taxon>Microbacteriaceae</taxon>
        <taxon>Subtercola</taxon>
    </lineage>
</organism>
<keyword evidence="5" id="KW-1185">Reference proteome</keyword>
<name>A0ABS2L6I9_9MICO</name>
<proteinExistence type="predicted"/>
<keyword evidence="2" id="KW-1133">Transmembrane helix</keyword>
<dbReference type="EMBL" id="JAFBBU010000001">
    <property type="protein sequence ID" value="MBM7472629.1"/>
    <property type="molecule type" value="Genomic_DNA"/>
</dbReference>
<sequence length="315" mass="30951">MTPRPSLPEPHGATPATRRSSATRAAETTVAGTRVADTPTSAKRAAPRSRLRVGVSAAVVLVLGALACAVLVSMFSPRGRTDTISLSSSGVTHPAAASAPVADGPGPESSTASQEASGARDATVPPTALPAGSAAGEGGSGGSAAANRGAVPASGVPGAVILVHVLGAVTRPGLYELPVGDRVVDAVAAAGGFTPEADQGQQNLARVVKDGEQIVIPERGASPALGSVAAGAALQAAGGASNSPTGAKALPLQPVNLNAADQGALETLPHVGPALAQRIIAWRSENGPFTQVEDLKNVSGIGDKTFAELQPLVTV</sequence>
<reference evidence="4 5" key="1">
    <citation type="submission" date="2021-01" db="EMBL/GenBank/DDBJ databases">
        <title>Sequencing the genomes of 1000 actinobacteria strains.</title>
        <authorList>
            <person name="Klenk H.-P."/>
        </authorList>
    </citation>
    <scope>NUCLEOTIDE SEQUENCE [LARGE SCALE GENOMIC DNA]</scope>
    <source>
        <strain evidence="4 5">DSM 13057</strain>
    </source>
</reference>
<evidence type="ECO:0000313" key="4">
    <source>
        <dbReference type="EMBL" id="MBM7472629.1"/>
    </source>
</evidence>
<evidence type="ECO:0000256" key="1">
    <source>
        <dbReference type="SAM" id="MobiDB-lite"/>
    </source>
</evidence>
<keyword evidence="2" id="KW-0812">Transmembrane</keyword>